<gene>
    <name evidence="7" type="ORF">EDD19_12639</name>
</gene>
<dbReference type="Pfam" id="PF12555">
    <property type="entry name" value="SteA-like_C"/>
    <property type="match status" value="1"/>
</dbReference>
<dbReference type="GO" id="GO:0005524">
    <property type="term" value="F:ATP binding"/>
    <property type="evidence" value="ECO:0007669"/>
    <property type="project" value="UniProtKB-KW"/>
</dbReference>
<proteinExistence type="predicted"/>
<name>A0A4R3ZPJ6_9ACTN</name>
<accession>A0A4R3ZPJ6</accession>
<evidence type="ECO:0000313" key="8">
    <source>
        <dbReference type="Proteomes" id="UP000295805"/>
    </source>
</evidence>
<evidence type="ECO:0000256" key="1">
    <source>
        <dbReference type="ARBA" id="ARBA00022679"/>
    </source>
</evidence>
<evidence type="ECO:0000313" key="7">
    <source>
        <dbReference type="EMBL" id="TCW21250.1"/>
    </source>
</evidence>
<dbReference type="Proteomes" id="UP000295805">
    <property type="component" value="Unassembled WGS sequence"/>
</dbReference>
<dbReference type="SUPFAM" id="SSF63999">
    <property type="entry name" value="Thiamin pyrophosphokinase, catalytic domain"/>
    <property type="match status" value="1"/>
</dbReference>
<dbReference type="AlphaFoldDB" id="A0A4R3ZPJ6"/>
<keyword evidence="5" id="KW-0812">Transmembrane</keyword>
<dbReference type="EMBL" id="SMCX01000026">
    <property type="protein sequence ID" value="TCW21250.1"/>
    <property type="molecule type" value="Genomic_DNA"/>
</dbReference>
<dbReference type="InterPro" id="IPR022215">
    <property type="entry name" value="SteA-like_C"/>
</dbReference>
<sequence length="405" mass="42782">MTSLVTRITRVILVRMKMSGLLNRRSQDLAGVVGTVRRIEPGTPVPKRLGAKDVAVLDLNRTTAETAHALVEAEVAAVVHVPAAGEEMLPRAAFRTLAASTVPVIEDADLADVTDGTRVRIDDGVIYSVKSEDELAGGREVDSATLLAEVDSAEKNYVESALAHLANATEFLSLEHPLLLDGEGLPEIDVEFTDRHVVVVTGDASSRAQLAELKPFIREYRPLIVGVDGGAELLRSARLAADVVVATPTEVSDEVLTDGAVLVVPADRDGRAEGLEKITELGVGATTFPAAATARDMALLLAYHGGAEMIVVTGDDRGLENVFRPASAPSSTMVDTTVSSRLVHAHACATLYRSRGSGIGLALIVLAALVAVAAVVVARDAAQDLLLWAIETWNSFALWVQGLVR</sequence>
<protein>
    <submittedName>
        <fullName evidence="7">Putative membrane-anchored protein</fullName>
    </submittedName>
</protein>
<evidence type="ECO:0000259" key="6">
    <source>
        <dbReference type="Pfam" id="PF12555"/>
    </source>
</evidence>
<keyword evidence="4" id="KW-0067">ATP-binding</keyword>
<dbReference type="NCBIfam" id="NF040608">
    <property type="entry name" value="division_SteA"/>
    <property type="match status" value="1"/>
</dbReference>
<keyword evidence="5" id="KW-1133">Transmembrane helix</keyword>
<keyword evidence="5" id="KW-0472">Membrane</keyword>
<feature type="transmembrane region" description="Helical" evidence="5">
    <location>
        <begin position="358"/>
        <end position="378"/>
    </location>
</feature>
<dbReference type="GO" id="GO:0016301">
    <property type="term" value="F:kinase activity"/>
    <property type="evidence" value="ECO:0007669"/>
    <property type="project" value="UniProtKB-KW"/>
</dbReference>
<reference evidence="7 8" key="1">
    <citation type="submission" date="2019-03" db="EMBL/GenBank/DDBJ databases">
        <title>Root nodule microbial communities of legume samples collected from USA, Mexico and Botswana.</title>
        <authorList>
            <person name="Hirsch A."/>
        </authorList>
    </citation>
    <scope>NUCLEOTIDE SEQUENCE [LARGE SCALE GENOMIC DNA]</scope>
    <source>
        <strain evidence="7 8">55</strain>
    </source>
</reference>
<evidence type="ECO:0000256" key="2">
    <source>
        <dbReference type="ARBA" id="ARBA00022741"/>
    </source>
</evidence>
<dbReference type="InterPro" id="IPR036759">
    <property type="entry name" value="TPK_catalytic_sf"/>
</dbReference>
<evidence type="ECO:0000256" key="3">
    <source>
        <dbReference type="ARBA" id="ARBA00022777"/>
    </source>
</evidence>
<dbReference type="InterPro" id="IPR047795">
    <property type="entry name" value="Put_SteA-like"/>
</dbReference>
<comment type="caution">
    <text evidence="7">The sequence shown here is derived from an EMBL/GenBank/DDBJ whole genome shotgun (WGS) entry which is preliminary data.</text>
</comment>
<dbReference type="GO" id="GO:0004788">
    <property type="term" value="F:thiamine diphosphokinase activity"/>
    <property type="evidence" value="ECO:0007669"/>
    <property type="project" value="InterPro"/>
</dbReference>
<keyword evidence="1" id="KW-0808">Transferase</keyword>
<evidence type="ECO:0000256" key="5">
    <source>
        <dbReference type="SAM" id="Phobius"/>
    </source>
</evidence>
<evidence type="ECO:0000256" key="4">
    <source>
        <dbReference type="ARBA" id="ARBA00022840"/>
    </source>
</evidence>
<feature type="domain" description="SteA-like C-terminal" evidence="6">
    <location>
        <begin position="349"/>
        <end position="397"/>
    </location>
</feature>
<keyword evidence="2" id="KW-0547">Nucleotide-binding</keyword>
<dbReference type="GO" id="GO:0009229">
    <property type="term" value="P:thiamine diphosphate biosynthetic process"/>
    <property type="evidence" value="ECO:0007669"/>
    <property type="project" value="InterPro"/>
</dbReference>
<organism evidence="7 8">
    <name type="scientific">Dietzia cinnamea</name>
    <dbReference type="NCBI Taxonomy" id="321318"/>
    <lineage>
        <taxon>Bacteria</taxon>
        <taxon>Bacillati</taxon>
        <taxon>Actinomycetota</taxon>
        <taxon>Actinomycetes</taxon>
        <taxon>Mycobacteriales</taxon>
        <taxon>Dietziaceae</taxon>
        <taxon>Dietzia</taxon>
    </lineage>
</organism>
<keyword evidence="3" id="KW-0418">Kinase</keyword>